<feature type="compositionally biased region" description="Gly residues" evidence="1">
    <location>
        <begin position="539"/>
        <end position="562"/>
    </location>
</feature>
<feature type="compositionally biased region" description="Pro residues" evidence="1">
    <location>
        <begin position="201"/>
        <end position="214"/>
    </location>
</feature>
<dbReference type="GeneID" id="62198588"/>
<dbReference type="EMBL" id="JAAABM010000001">
    <property type="protein sequence ID" value="KAF7681387.1"/>
    <property type="molecule type" value="Genomic_DNA"/>
</dbReference>
<sequence length="854" mass="91125">MDVDDASSPGSLSSPPHSPEQGTPTSTIRTPAGGVGVGTSTPTPATASPAPRGLTASGLPRKKPGPKPKAKDPSAPEPEKKTRKPRKSEPKDPNAAPAQRKRRTKASLEAQAQPVAQAVDEKPSVQQSPTPQVAPSEPVAVLHTEQPPVVSQPARVLSNPEPTLHSNPNLSHISVAPSTPRPSSSGQRYDPIRGDTFESKPQPPASAPPPPVSPPINHRASASPSITSLIDPPSASNSFYSHPPKLQQQASITSAPVSPAAFSTRPASVLPSQDYSPQLQQQQQQQPQAPLQTQAQPYPTASSGPTPMDIDTEPSKPTSVPMAKENSTNSGTPSQSNAPTPPTKAARQKEAPPPLPTGSGLLSGTPFGPVANANGASETQGTNIYLTFDLKGKENVTINFAQEVEKKYGFAALHPRIAARKERQRQIAAAGTALERAAGGGSNDDQSVDLSENESNVEMGGMDDETSAKENGGKKRRKRKQEDYDKEDDFIDDTELAWEQQALMAKDGFFVYSGPLVTEEKPTVERADGTVRRGRGRGRGGTVRGEASGRGRGRGGGPGSRGGSTVRKPRVTKADRAQMEQEKAARESMAKTLTNMSTHAGQASAMYMVGSATYRTHLPADVALTEYSRKFYDGTYKWDSEGFTDETGKYQEFDCYDPAARAPTPLPPMCLSDDEADGGTVEREESALHMLGDETTSLLSATNVKHRQVVAMQRDELLRDRTDTKHTIGKMEDASPATPSKTIAAGLRDFASPSELSECPSDISEWDVGRPMSRPKTIAKKPVDEMFEQGDVDEPERKHTTRGVAQKVKKGIRKPTAASIKPSPRTGTVQAGSYMESAGTTTRRRSTRLNQGGK</sequence>
<feature type="compositionally biased region" description="Polar residues" evidence="1">
    <location>
        <begin position="325"/>
        <end position="338"/>
    </location>
</feature>
<gene>
    <name evidence="3" type="ORF">GT037_000363</name>
</gene>
<dbReference type="AlphaFoldDB" id="A0A8H7BB64"/>
<feature type="region of interest" description="Disordered" evidence="1">
    <location>
        <begin position="1"/>
        <end position="380"/>
    </location>
</feature>
<dbReference type="RefSeq" id="XP_038791266.1">
    <property type="nucleotide sequence ID" value="XM_038925410.1"/>
</dbReference>
<name>A0A8H7BB64_9PLEO</name>
<reference evidence="3" key="2">
    <citation type="submission" date="2020-08" db="EMBL/GenBank/DDBJ databases">
        <title>Draft Genome Sequence of Cumin Blight Pathogen Alternaria burnsii.</title>
        <authorList>
            <person name="Feng Z."/>
        </authorList>
    </citation>
    <scope>NUCLEOTIDE SEQUENCE</scope>
    <source>
        <strain evidence="3">CBS107.38</strain>
    </source>
</reference>
<keyword evidence="4" id="KW-1185">Reference proteome</keyword>
<feature type="domain" description="Hpc2-related" evidence="2">
    <location>
        <begin position="475"/>
        <end position="516"/>
    </location>
</feature>
<proteinExistence type="predicted"/>
<feature type="compositionally biased region" description="Polar residues" evidence="1">
    <location>
        <begin position="443"/>
        <end position="456"/>
    </location>
</feature>
<evidence type="ECO:0000313" key="3">
    <source>
        <dbReference type="EMBL" id="KAF7681387.1"/>
    </source>
</evidence>
<dbReference type="InterPro" id="IPR014840">
    <property type="entry name" value="HRD"/>
</dbReference>
<organism evidence="3 4">
    <name type="scientific">Alternaria burnsii</name>
    <dbReference type="NCBI Taxonomy" id="1187904"/>
    <lineage>
        <taxon>Eukaryota</taxon>
        <taxon>Fungi</taxon>
        <taxon>Dikarya</taxon>
        <taxon>Ascomycota</taxon>
        <taxon>Pezizomycotina</taxon>
        <taxon>Dothideomycetes</taxon>
        <taxon>Pleosporomycetidae</taxon>
        <taxon>Pleosporales</taxon>
        <taxon>Pleosporineae</taxon>
        <taxon>Pleosporaceae</taxon>
        <taxon>Alternaria</taxon>
        <taxon>Alternaria sect. Alternaria</taxon>
    </lineage>
</organism>
<dbReference type="Proteomes" id="UP000596902">
    <property type="component" value="Unassembled WGS sequence"/>
</dbReference>
<reference evidence="3" key="1">
    <citation type="submission" date="2020-01" db="EMBL/GenBank/DDBJ databases">
        <authorList>
            <person name="Feng Z.H.Z."/>
        </authorList>
    </citation>
    <scope>NUCLEOTIDE SEQUENCE</scope>
    <source>
        <strain evidence="3">CBS107.38</strain>
    </source>
</reference>
<evidence type="ECO:0000259" key="2">
    <source>
        <dbReference type="Pfam" id="PF08729"/>
    </source>
</evidence>
<evidence type="ECO:0000313" key="4">
    <source>
        <dbReference type="Proteomes" id="UP000596902"/>
    </source>
</evidence>
<feature type="compositionally biased region" description="Polar residues" evidence="1">
    <location>
        <begin position="20"/>
        <end position="29"/>
    </location>
</feature>
<protein>
    <submittedName>
        <fullName evidence="3">Hpc2-domain-containing protein</fullName>
    </submittedName>
</protein>
<accession>A0A8H7BB64</accession>
<feature type="compositionally biased region" description="Low complexity" evidence="1">
    <location>
        <begin position="271"/>
        <end position="300"/>
    </location>
</feature>
<feature type="compositionally biased region" description="Low complexity" evidence="1">
    <location>
        <begin position="38"/>
        <end position="51"/>
    </location>
</feature>
<evidence type="ECO:0000256" key="1">
    <source>
        <dbReference type="SAM" id="MobiDB-lite"/>
    </source>
</evidence>
<feature type="compositionally biased region" description="Polar residues" evidence="1">
    <location>
        <begin position="124"/>
        <end position="133"/>
    </location>
</feature>
<comment type="caution">
    <text evidence="3">The sequence shown here is derived from an EMBL/GenBank/DDBJ whole genome shotgun (WGS) entry which is preliminary data.</text>
</comment>
<feature type="compositionally biased region" description="Polar residues" evidence="1">
    <location>
        <begin position="160"/>
        <end position="172"/>
    </location>
</feature>
<feature type="region of interest" description="Disordered" evidence="1">
    <location>
        <begin position="752"/>
        <end position="854"/>
    </location>
</feature>
<feature type="region of interest" description="Disordered" evidence="1">
    <location>
        <begin position="435"/>
        <end position="487"/>
    </location>
</feature>
<feature type="compositionally biased region" description="Basic and acidic residues" evidence="1">
    <location>
        <begin position="521"/>
        <end position="531"/>
    </location>
</feature>
<feature type="compositionally biased region" description="Polar residues" evidence="1">
    <location>
        <begin position="220"/>
        <end position="256"/>
    </location>
</feature>
<feature type="compositionally biased region" description="Low complexity" evidence="1">
    <location>
        <begin position="357"/>
        <end position="366"/>
    </location>
</feature>
<feature type="compositionally biased region" description="Basic and acidic residues" evidence="1">
    <location>
        <begin position="572"/>
        <end position="589"/>
    </location>
</feature>
<feature type="region of interest" description="Disordered" evidence="1">
    <location>
        <begin position="521"/>
        <end position="589"/>
    </location>
</feature>
<feature type="compositionally biased region" description="Acidic residues" evidence="1">
    <location>
        <begin position="785"/>
        <end position="794"/>
    </location>
</feature>
<dbReference type="Pfam" id="PF08729">
    <property type="entry name" value="HUN"/>
    <property type="match status" value="1"/>
</dbReference>
<feature type="compositionally biased region" description="Basic and acidic residues" evidence="1">
    <location>
        <begin position="69"/>
        <end position="80"/>
    </location>
</feature>